<dbReference type="EMBL" id="CAJVCH010167758">
    <property type="protein sequence ID" value="CAG7728736.1"/>
    <property type="molecule type" value="Genomic_DNA"/>
</dbReference>
<reference evidence="2" key="1">
    <citation type="submission" date="2021-06" db="EMBL/GenBank/DDBJ databases">
        <authorList>
            <person name="Hodson N. C."/>
            <person name="Mongue J. A."/>
            <person name="Jaron S. K."/>
        </authorList>
    </citation>
    <scope>NUCLEOTIDE SEQUENCE</scope>
</reference>
<evidence type="ECO:0000256" key="1">
    <source>
        <dbReference type="SAM" id="SignalP"/>
    </source>
</evidence>
<keyword evidence="1" id="KW-0732">Signal</keyword>
<dbReference type="AlphaFoldDB" id="A0A8J2P9M8"/>
<organism evidence="2 3">
    <name type="scientific">Allacma fusca</name>
    <dbReference type="NCBI Taxonomy" id="39272"/>
    <lineage>
        <taxon>Eukaryota</taxon>
        <taxon>Metazoa</taxon>
        <taxon>Ecdysozoa</taxon>
        <taxon>Arthropoda</taxon>
        <taxon>Hexapoda</taxon>
        <taxon>Collembola</taxon>
        <taxon>Symphypleona</taxon>
        <taxon>Sminthuridae</taxon>
        <taxon>Allacma</taxon>
    </lineage>
</organism>
<feature type="chain" id="PRO_5035259337" evidence="1">
    <location>
        <begin position="25"/>
        <end position="128"/>
    </location>
</feature>
<comment type="caution">
    <text evidence="2">The sequence shown here is derived from an EMBL/GenBank/DDBJ whole genome shotgun (WGS) entry which is preliminary data.</text>
</comment>
<name>A0A8J2P9M8_9HEXA</name>
<evidence type="ECO:0000313" key="2">
    <source>
        <dbReference type="EMBL" id="CAG7728736.1"/>
    </source>
</evidence>
<sequence>MGQFQWFCTLVTLLFLLFAVSINGIPRPDSSSNPTELTGNDFGSNDFSVVLLKSIQDKLLQAGVFDLLNSELNPLQAIARSFMETGQDGRQILSSMGNLSHLWNSKNNRKELLLGAKKWVTLCAFIFL</sequence>
<feature type="signal peptide" evidence="1">
    <location>
        <begin position="1"/>
        <end position="24"/>
    </location>
</feature>
<accession>A0A8J2P9M8</accession>
<dbReference type="Proteomes" id="UP000708208">
    <property type="component" value="Unassembled WGS sequence"/>
</dbReference>
<evidence type="ECO:0000313" key="3">
    <source>
        <dbReference type="Proteomes" id="UP000708208"/>
    </source>
</evidence>
<gene>
    <name evidence="2" type="ORF">AFUS01_LOCUS17496</name>
</gene>
<keyword evidence="3" id="KW-1185">Reference proteome</keyword>
<proteinExistence type="predicted"/>
<protein>
    <submittedName>
        <fullName evidence="2">Uncharacterized protein</fullName>
    </submittedName>
</protein>